<evidence type="ECO:0000313" key="5">
    <source>
        <dbReference type="Proteomes" id="UP001597045"/>
    </source>
</evidence>
<evidence type="ECO:0000256" key="2">
    <source>
        <dbReference type="RuleBase" id="RU003616"/>
    </source>
</evidence>
<evidence type="ECO:0000313" key="4">
    <source>
        <dbReference type="EMBL" id="MFD1049425.1"/>
    </source>
</evidence>
<gene>
    <name evidence="4" type="ORF">ACFQ1S_29765</name>
</gene>
<name>A0ABW3MFJ7_9PSEU</name>
<dbReference type="InterPro" id="IPR002068">
    <property type="entry name" value="A-crystallin/Hsp20_dom"/>
</dbReference>
<dbReference type="PROSITE" id="PS01031">
    <property type="entry name" value="SHSP"/>
    <property type="match status" value="1"/>
</dbReference>
<proteinExistence type="inferred from homology"/>
<dbReference type="SUPFAM" id="SSF49764">
    <property type="entry name" value="HSP20-like chaperones"/>
    <property type="match status" value="1"/>
</dbReference>
<sequence length="40" mass="4292">MTLPRTVDAENVEAKLADGVLTVSVPKTEAAKPRRIEITA</sequence>
<evidence type="ECO:0000256" key="1">
    <source>
        <dbReference type="PROSITE-ProRule" id="PRU00285"/>
    </source>
</evidence>
<evidence type="ECO:0000259" key="3">
    <source>
        <dbReference type="PROSITE" id="PS01031"/>
    </source>
</evidence>
<dbReference type="Proteomes" id="UP001597045">
    <property type="component" value="Unassembled WGS sequence"/>
</dbReference>
<dbReference type="EMBL" id="JBHTIS010002170">
    <property type="protein sequence ID" value="MFD1049425.1"/>
    <property type="molecule type" value="Genomic_DNA"/>
</dbReference>
<protein>
    <submittedName>
        <fullName evidence="4">Hsp20/alpha crystallin family protein</fullName>
    </submittedName>
</protein>
<dbReference type="CDD" id="cd06464">
    <property type="entry name" value="ACD_sHsps-like"/>
    <property type="match status" value="1"/>
</dbReference>
<keyword evidence="5" id="KW-1185">Reference proteome</keyword>
<reference evidence="5" key="1">
    <citation type="journal article" date="2019" name="Int. J. Syst. Evol. Microbiol.">
        <title>The Global Catalogue of Microorganisms (GCM) 10K type strain sequencing project: providing services to taxonomists for standard genome sequencing and annotation.</title>
        <authorList>
            <consortium name="The Broad Institute Genomics Platform"/>
            <consortium name="The Broad Institute Genome Sequencing Center for Infectious Disease"/>
            <person name="Wu L."/>
            <person name="Ma J."/>
        </authorList>
    </citation>
    <scope>NUCLEOTIDE SEQUENCE [LARGE SCALE GENOMIC DNA]</scope>
    <source>
        <strain evidence="5">JCM 31486</strain>
    </source>
</reference>
<organism evidence="4 5">
    <name type="scientific">Kibdelosporangium lantanae</name>
    <dbReference type="NCBI Taxonomy" id="1497396"/>
    <lineage>
        <taxon>Bacteria</taxon>
        <taxon>Bacillati</taxon>
        <taxon>Actinomycetota</taxon>
        <taxon>Actinomycetes</taxon>
        <taxon>Pseudonocardiales</taxon>
        <taxon>Pseudonocardiaceae</taxon>
        <taxon>Kibdelosporangium</taxon>
    </lineage>
</organism>
<dbReference type="Pfam" id="PF00011">
    <property type="entry name" value="HSP20"/>
    <property type="match status" value="1"/>
</dbReference>
<dbReference type="InterPro" id="IPR008978">
    <property type="entry name" value="HSP20-like_chaperone"/>
</dbReference>
<dbReference type="Gene3D" id="2.60.40.790">
    <property type="match status" value="1"/>
</dbReference>
<feature type="domain" description="SHSP" evidence="3">
    <location>
        <begin position="1"/>
        <end position="40"/>
    </location>
</feature>
<comment type="caution">
    <text evidence="4">The sequence shown here is derived from an EMBL/GenBank/DDBJ whole genome shotgun (WGS) entry which is preliminary data.</text>
</comment>
<comment type="similarity">
    <text evidence="1 2">Belongs to the small heat shock protein (HSP20) family.</text>
</comment>
<accession>A0ABW3MFJ7</accession>